<dbReference type="InterPro" id="IPR006439">
    <property type="entry name" value="HAD-SF_hydro_IA"/>
</dbReference>
<name>A0A1M6LYD2_9BACT</name>
<dbReference type="SUPFAM" id="SSF56784">
    <property type="entry name" value="HAD-like"/>
    <property type="match status" value="1"/>
</dbReference>
<organism evidence="1 2">
    <name type="scientific">Rubritalea squalenifaciens DSM 18772</name>
    <dbReference type="NCBI Taxonomy" id="1123071"/>
    <lineage>
        <taxon>Bacteria</taxon>
        <taxon>Pseudomonadati</taxon>
        <taxon>Verrucomicrobiota</taxon>
        <taxon>Verrucomicrobiia</taxon>
        <taxon>Verrucomicrobiales</taxon>
        <taxon>Rubritaleaceae</taxon>
        <taxon>Rubritalea</taxon>
    </lineage>
</organism>
<evidence type="ECO:0000313" key="1">
    <source>
        <dbReference type="EMBL" id="SHJ76053.1"/>
    </source>
</evidence>
<sequence>MTYLFDIGNVLLSFDFQPALKALAGRSPDPQAIQKILEVKDDFESGKIPANEYIQWATQLLDSSASQEEFMAAWNSIFTPIPGTWDLAAELKEQGHRLILYSNINPIHAPYCLETYPVFELFDHAVFSHEIGAIKPHDDFFTHSFEKFSILPEDTIYIDDMEANIQAGIRHGLQSFQYDQHDHTALLDWLSAIS</sequence>
<dbReference type="InterPro" id="IPR036412">
    <property type="entry name" value="HAD-like_sf"/>
</dbReference>
<dbReference type="Gene3D" id="3.40.50.1000">
    <property type="entry name" value="HAD superfamily/HAD-like"/>
    <property type="match status" value="1"/>
</dbReference>
<keyword evidence="2" id="KW-1185">Reference proteome</keyword>
<dbReference type="InterPro" id="IPR023198">
    <property type="entry name" value="PGP-like_dom2"/>
</dbReference>
<reference evidence="1 2" key="1">
    <citation type="submission" date="2016-11" db="EMBL/GenBank/DDBJ databases">
        <authorList>
            <person name="Jaros S."/>
            <person name="Januszkiewicz K."/>
            <person name="Wedrychowicz H."/>
        </authorList>
    </citation>
    <scope>NUCLEOTIDE SEQUENCE [LARGE SCALE GENOMIC DNA]</scope>
    <source>
        <strain evidence="1 2">DSM 18772</strain>
    </source>
</reference>
<gene>
    <name evidence="1" type="ORF">SAMN02745181_2538</name>
</gene>
<dbReference type="Proteomes" id="UP000184510">
    <property type="component" value="Unassembled WGS sequence"/>
</dbReference>
<evidence type="ECO:0000313" key="2">
    <source>
        <dbReference type="Proteomes" id="UP000184510"/>
    </source>
</evidence>
<dbReference type="SFLD" id="SFLDS00003">
    <property type="entry name" value="Haloacid_Dehalogenase"/>
    <property type="match status" value="1"/>
</dbReference>
<dbReference type="GO" id="GO:0016787">
    <property type="term" value="F:hydrolase activity"/>
    <property type="evidence" value="ECO:0007669"/>
    <property type="project" value="UniProtKB-KW"/>
</dbReference>
<dbReference type="InterPro" id="IPR023214">
    <property type="entry name" value="HAD_sf"/>
</dbReference>
<dbReference type="EMBL" id="FQYR01000004">
    <property type="protein sequence ID" value="SHJ76053.1"/>
    <property type="molecule type" value="Genomic_DNA"/>
</dbReference>
<dbReference type="Pfam" id="PF00702">
    <property type="entry name" value="Hydrolase"/>
    <property type="match status" value="1"/>
</dbReference>
<dbReference type="RefSeq" id="WP_143184116.1">
    <property type="nucleotide sequence ID" value="NZ_FQYR01000004.1"/>
</dbReference>
<dbReference type="AlphaFoldDB" id="A0A1M6LYD2"/>
<dbReference type="STRING" id="1123071.SAMN02745181_2538"/>
<dbReference type="InParanoid" id="A0A1M6LYD2"/>
<dbReference type="OrthoDB" id="9797415at2"/>
<proteinExistence type="predicted"/>
<dbReference type="SFLD" id="SFLDG01129">
    <property type="entry name" value="C1.5:_HAD__Beta-PGM__Phosphata"/>
    <property type="match status" value="1"/>
</dbReference>
<accession>A0A1M6LYD2</accession>
<dbReference type="CDD" id="cd02603">
    <property type="entry name" value="HAD_sEH-N_like"/>
    <property type="match status" value="1"/>
</dbReference>
<dbReference type="PANTHER" id="PTHR43611:SF3">
    <property type="entry name" value="FLAVIN MONONUCLEOTIDE HYDROLASE 1, CHLOROPLATIC"/>
    <property type="match status" value="1"/>
</dbReference>
<dbReference type="FunCoup" id="A0A1M6LYD2">
    <property type="interactions" value="27"/>
</dbReference>
<dbReference type="PANTHER" id="PTHR43611">
    <property type="entry name" value="ALPHA-D-GLUCOSE 1-PHOSPHATE PHOSPHATASE"/>
    <property type="match status" value="1"/>
</dbReference>
<keyword evidence="1" id="KW-0378">Hydrolase</keyword>
<dbReference type="Gene3D" id="1.10.150.240">
    <property type="entry name" value="Putative phosphatase, domain 2"/>
    <property type="match status" value="1"/>
</dbReference>
<dbReference type="NCBIfam" id="TIGR01509">
    <property type="entry name" value="HAD-SF-IA-v3"/>
    <property type="match status" value="1"/>
</dbReference>
<protein>
    <submittedName>
        <fullName evidence="1">Putative hydrolase of the HAD superfamily</fullName>
    </submittedName>
</protein>